<accession>A0A0A8YI60</accession>
<reference evidence="1" key="2">
    <citation type="journal article" date="2015" name="Data Brief">
        <title>Shoot transcriptome of the giant reed, Arundo donax.</title>
        <authorList>
            <person name="Barrero R.A."/>
            <person name="Guerrero F.D."/>
            <person name="Moolhuijzen P."/>
            <person name="Goolsby J.A."/>
            <person name="Tidwell J."/>
            <person name="Bellgard S.E."/>
            <person name="Bellgard M.I."/>
        </authorList>
    </citation>
    <scope>NUCLEOTIDE SEQUENCE</scope>
    <source>
        <tissue evidence="1">Shoot tissue taken approximately 20 cm above the soil surface</tissue>
    </source>
</reference>
<organism evidence="1">
    <name type="scientific">Arundo donax</name>
    <name type="common">Giant reed</name>
    <name type="synonym">Donax arundinaceus</name>
    <dbReference type="NCBI Taxonomy" id="35708"/>
    <lineage>
        <taxon>Eukaryota</taxon>
        <taxon>Viridiplantae</taxon>
        <taxon>Streptophyta</taxon>
        <taxon>Embryophyta</taxon>
        <taxon>Tracheophyta</taxon>
        <taxon>Spermatophyta</taxon>
        <taxon>Magnoliopsida</taxon>
        <taxon>Liliopsida</taxon>
        <taxon>Poales</taxon>
        <taxon>Poaceae</taxon>
        <taxon>PACMAD clade</taxon>
        <taxon>Arundinoideae</taxon>
        <taxon>Arundineae</taxon>
        <taxon>Arundo</taxon>
    </lineage>
</organism>
<proteinExistence type="predicted"/>
<name>A0A0A8YI60_ARUDO</name>
<evidence type="ECO:0000313" key="1">
    <source>
        <dbReference type="EMBL" id="JAD25130.1"/>
    </source>
</evidence>
<protein>
    <submittedName>
        <fullName evidence="1">Uncharacterized protein</fullName>
    </submittedName>
</protein>
<sequence>MCQFKKNGSWLVITD</sequence>
<dbReference type="EMBL" id="GBRH01272765">
    <property type="protein sequence ID" value="JAD25130.1"/>
    <property type="molecule type" value="Transcribed_RNA"/>
</dbReference>
<reference evidence="1" key="1">
    <citation type="submission" date="2014-09" db="EMBL/GenBank/DDBJ databases">
        <authorList>
            <person name="Magalhaes I.L.F."/>
            <person name="Oliveira U."/>
            <person name="Santos F.R."/>
            <person name="Vidigal T.H.D.A."/>
            <person name="Brescovit A.D."/>
            <person name="Santos A.J."/>
        </authorList>
    </citation>
    <scope>NUCLEOTIDE SEQUENCE</scope>
    <source>
        <tissue evidence="1">Shoot tissue taken approximately 20 cm above the soil surface</tissue>
    </source>
</reference>